<keyword evidence="4 7" id="KW-0812">Transmembrane</keyword>
<dbReference type="RefSeq" id="WP_138087848.1">
    <property type="nucleotide sequence ID" value="NZ_VAUV01000015.1"/>
</dbReference>
<feature type="domain" description="Na+/H+ antiporter MnhB subunit-related protein" evidence="8">
    <location>
        <begin position="6"/>
        <end position="130"/>
    </location>
</feature>
<feature type="transmembrane region" description="Helical" evidence="7">
    <location>
        <begin position="35"/>
        <end position="56"/>
    </location>
</feature>
<dbReference type="PANTHER" id="PTHR33932">
    <property type="entry name" value="NA(+)/H(+) ANTIPORTER SUBUNIT B"/>
    <property type="match status" value="1"/>
</dbReference>
<evidence type="ECO:0000256" key="1">
    <source>
        <dbReference type="ARBA" id="ARBA00004651"/>
    </source>
</evidence>
<feature type="transmembrane region" description="Helical" evidence="7">
    <location>
        <begin position="12"/>
        <end position="29"/>
    </location>
</feature>
<dbReference type="InterPro" id="IPR050622">
    <property type="entry name" value="CPA3_antiporter_subunitB"/>
</dbReference>
<evidence type="ECO:0000256" key="2">
    <source>
        <dbReference type="ARBA" id="ARBA00009425"/>
    </source>
</evidence>
<accession>A0A5R8KA03</accession>
<evidence type="ECO:0000256" key="7">
    <source>
        <dbReference type="SAM" id="Phobius"/>
    </source>
</evidence>
<dbReference type="PANTHER" id="PTHR33932:SF4">
    <property type="entry name" value="NA(+)_H(+) ANTIPORTER SUBUNIT B"/>
    <property type="match status" value="1"/>
</dbReference>
<dbReference type="Pfam" id="PF04039">
    <property type="entry name" value="MnhB"/>
    <property type="match status" value="1"/>
</dbReference>
<comment type="similarity">
    <text evidence="2">Belongs to the CPA3 antiporters (TC 2.A.63) subunit B family.</text>
</comment>
<feature type="transmembrane region" description="Helical" evidence="7">
    <location>
        <begin position="68"/>
        <end position="92"/>
    </location>
</feature>
<name>A0A5R8KA03_9BACT</name>
<keyword evidence="3" id="KW-1003">Cell membrane</keyword>
<evidence type="ECO:0000313" key="9">
    <source>
        <dbReference type="EMBL" id="TLD69162.1"/>
    </source>
</evidence>
<organism evidence="9 10">
    <name type="scientific">Phragmitibacter flavus</name>
    <dbReference type="NCBI Taxonomy" id="2576071"/>
    <lineage>
        <taxon>Bacteria</taxon>
        <taxon>Pseudomonadati</taxon>
        <taxon>Verrucomicrobiota</taxon>
        <taxon>Verrucomicrobiia</taxon>
        <taxon>Verrucomicrobiales</taxon>
        <taxon>Verrucomicrobiaceae</taxon>
        <taxon>Phragmitibacter</taxon>
    </lineage>
</organism>
<dbReference type="Proteomes" id="UP000306196">
    <property type="component" value="Unassembled WGS sequence"/>
</dbReference>
<feature type="transmembrane region" description="Helical" evidence="7">
    <location>
        <begin position="119"/>
        <end position="137"/>
    </location>
</feature>
<dbReference type="OrthoDB" id="9798859at2"/>
<comment type="caution">
    <text evidence="9">The sequence shown here is derived from an EMBL/GenBank/DDBJ whole genome shotgun (WGS) entry which is preliminary data.</text>
</comment>
<keyword evidence="5 7" id="KW-1133">Transmembrane helix</keyword>
<dbReference type="AlphaFoldDB" id="A0A5R8KA03"/>
<gene>
    <name evidence="9" type="ORF">FEM03_18865</name>
</gene>
<evidence type="ECO:0000256" key="5">
    <source>
        <dbReference type="ARBA" id="ARBA00022989"/>
    </source>
</evidence>
<evidence type="ECO:0000256" key="3">
    <source>
        <dbReference type="ARBA" id="ARBA00022475"/>
    </source>
</evidence>
<evidence type="ECO:0000256" key="6">
    <source>
        <dbReference type="ARBA" id="ARBA00023136"/>
    </source>
</evidence>
<dbReference type="NCBIfam" id="NF009163">
    <property type="entry name" value="PRK12509.1"/>
    <property type="match status" value="1"/>
</dbReference>
<dbReference type="InterPro" id="IPR007182">
    <property type="entry name" value="MnhB"/>
</dbReference>
<keyword evidence="10" id="KW-1185">Reference proteome</keyword>
<comment type="subcellular location">
    <subcellularLocation>
        <location evidence="1">Cell membrane</location>
        <topology evidence="1">Multi-pass membrane protein</topology>
    </subcellularLocation>
</comment>
<dbReference type="EMBL" id="VAUV01000015">
    <property type="protein sequence ID" value="TLD69162.1"/>
    <property type="molecule type" value="Genomic_DNA"/>
</dbReference>
<dbReference type="GO" id="GO:0005886">
    <property type="term" value="C:plasma membrane"/>
    <property type="evidence" value="ECO:0007669"/>
    <property type="project" value="UniProtKB-SubCell"/>
</dbReference>
<protein>
    <submittedName>
        <fullName evidence="9">Na+/H+ antiporter subunit B</fullName>
    </submittedName>
</protein>
<evidence type="ECO:0000313" key="10">
    <source>
        <dbReference type="Proteomes" id="UP000306196"/>
    </source>
</evidence>
<keyword evidence="6 7" id="KW-0472">Membrane</keyword>
<sequence length="151" mass="16038">MDSLLLRTAVRLLLPLQLLFSVFVMLRGHNEPGGGFVGGLIAGASIVLWALAHGMPSARKKMRVSPHFLIALGLLCAASSGIIALVAGYPFLTGLWSDIAIPTLVIGKMKLGTPVLFDVGVYFLVCGIAIAIIFALGDDEETPIQPKDRKN</sequence>
<evidence type="ECO:0000259" key="8">
    <source>
        <dbReference type="Pfam" id="PF04039"/>
    </source>
</evidence>
<reference evidence="9 10" key="1">
    <citation type="submission" date="2019-05" db="EMBL/GenBank/DDBJ databases">
        <title>Verrucobacter flavum gen. nov., sp. nov. a new member of the family Verrucomicrobiaceae.</title>
        <authorList>
            <person name="Szuroczki S."/>
            <person name="Abbaszade G."/>
            <person name="Szabo A."/>
            <person name="Felfoldi T."/>
            <person name="Schumann P."/>
            <person name="Boka K."/>
            <person name="Keki Z."/>
            <person name="Toumi M."/>
            <person name="Toth E."/>
        </authorList>
    </citation>
    <scope>NUCLEOTIDE SEQUENCE [LARGE SCALE GENOMIC DNA]</scope>
    <source>
        <strain evidence="9 10">MG-N-17</strain>
    </source>
</reference>
<evidence type="ECO:0000256" key="4">
    <source>
        <dbReference type="ARBA" id="ARBA00022692"/>
    </source>
</evidence>
<proteinExistence type="inferred from homology"/>